<organism evidence="2 3">
    <name type="scientific">Lautropia mirabilis ATCC 51599</name>
    <dbReference type="NCBI Taxonomy" id="887898"/>
    <lineage>
        <taxon>Bacteria</taxon>
        <taxon>Pseudomonadati</taxon>
        <taxon>Pseudomonadota</taxon>
        <taxon>Betaproteobacteria</taxon>
        <taxon>Burkholderiales</taxon>
        <taxon>Burkholderiaceae</taxon>
        <taxon>Lautropia</taxon>
    </lineage>
</organism>
<dbReference type="STRING" id="887898.HMPREF0551_1072"/>
<keyword evidence="1" id="KW-1133">Transmembrane helix</keyword>
<evidence type="ECO:0000256" key="1">
    <source>
        <dbReference type="SAM" id="Phobius"/>
    </source>
</evidence>
<sequence length="81" mass="8911">MLLPFTQSDVWMLPIQAFSIRSAISHDFIHLLSGFVGAGLMFAGISGFCGLARLLVRMPWNRKAMTASTVCLYCPITKESS</sequence>
<evidence type="ECO:0000313" key="3">
    <source>
        <dbReference type="Proteomes" id="UP000011021"/>
    </source>
</evidence>
<dbReference type="HOGENOM" id="CLU_2569578_0_0_4"/>
<dbReference type="EMBL" id="AEQP01000004">
    <property type="protein sequence ID" value="EFV95114.1"/>
    <property type="molecule type" value="Genomic_DNA"/>
</dbReference>
<keyword evidence="3" id="KW-1185">Reference proteome</keyword>
<comment type="caution">
    <text evidence="2">The sequence shown here is derived from an EMBL/GenBank/DDBJ whole genome shotgun (WGS) entry which is preliminary data.</text>
</comment>
<keyword evidence="1" id="KW-0472">Membrane</keyword>
<dbReference type="Proteomes" id="UP000011021">
    <property type="component" value="Unassembled WGS sequence"/>
</dbReference>
<accession>E7RWL0</accession>
<reference evidence="2 3" key="1">
    <citation type="submission" date="2010-12" db="EMBL/GenBank/DDBJ databases">
        <authorList>
            <person name="Muzny D."/>
            <person name="Qin X."/>
            <person name="Deng J."/>
            <person name="Jiang H."/>
            <person name="Liu Y."/>
            <person name="Qu J."/>
            <person name="Song X.-Z."/>
            <person name="Zhang L."/>
            <person name="Thornton R."/>
            <person name="Coyle M."/>
            <person name="Francisco L."/>
            <person name="Jackson L."/>
            <person name="Javaid M."/>
            <person name="Korchina V."/>
            <person name="Kovar C."/>
            <person name="Mata R."/>
            <person name="Mathew T."/>
            <person name="Ngo R."/>
            <person name="Nguyen L."/>
            <person name="Nguyen N."/>
            <person name="Okwuonu G."/>
            <person name="Ongeri F."/>
            <person name="Pham C."/>
            <person name="Simmons D."/>
            <person name="Wilczek-Boney K."/>
            <person name="Hale W."/>
            <person name="Jakkamsetti A."/>
            <person name="Pham P."/>
            <person name="Ruth R."/>
            <person name="San Lucas F."/>
            <person name="Warren J."/>
            <person name="Zhang J."/>
            <person name="Zhao Z."/>
            <person name="Zhou C."/>
            <person name="Zhu D."/>
            <person name="Lee S."/>
            <person name="Bess C."/>
            <person name="Blankenburg K."/>
            <person name="Forbes L."/>
            <person name="Fu Q."/>
            <person name="Gubbala S."/>
            <person name="Hirani K."/>
            <person name="Jayaseelan J.C."/>
            <person name="Lara F."/>
            <person name="Munidasa M."/>
            <person name="Palculict T."/>
            <person name="Patil S."/>
            <person name="Pu L.-L."/>
            <person name="Saada N."/>
            <person name="Tang L."/>
            <person name="Weissenberger G."/>
            <person name="Zhu Y."/>
            <person name="Hemphill L."/>
            <person name="Shang Y."/>
            <person name="Youmans B."/>
            <person name="Ayvaz T."/>
            <person name="Ross M."/>
            <person name="Santibanez J."/>
            <person name="Aqrawi P."/>
            <person name="Gross S."/>
            <person name="Joshi V."/>
            <person name="Fowler G."/>
            <person name="Nazareth L."/>
            <person name="Reid J."/>
            <person name="Worley K."/>
            <person name="Petrosino J."/>
            <person name="Highlander S."/>
            <person name="Gibbs R."/>
        </authorList>
    </citation>
    <scope>NUCLEOTIDE SEQUENCE [LARGE SCALE GENOMIC DNA]</scope>
    <source>
        <strain evidence="2 3">ATCC 51599</strain>
    </source>
</reference>
<dbReference type="AlphaFoldDB" id="E7RWL0"/>
<gene>
    <name evidence="2" type="ORF">HMPREF0551_1072</name>
</gene>
<proteinExistence type="predicted"/>
<name>E7RWL0_9BURK</name>
<evidence type="ECO:0000313" key="2">
    <source>
        <dbReference type="EMBL" id="EFV95114.1"/>
    </source>
</evidence>
<protein>
    <submittedName>
        <fullName evidence="2">Uncharacterized protein</fullName>
    </submittedName>
</protein>
<feature type="transmembrane region" description="Helical" evidence="1">
    <location>
        <begin position="28"/>
        <end position="56"/>
    </location>
</feature>
<dbReference type="Gene3D" id="6.10.140.1340">
    <property type="match status" value="1"/>
</dbReference>
<keyword evidence="1" id="KW-0812">Transmembrane</keyword>
<dbReference type="eggNOG" id="COG0607">
    <property type="taxonomic scope" value="Bacteria"/>
</dbReference>